<evidence type="ECO:0000313" key="8">
    <source>
        <dbReference type="EMBL" id="OMJ70248.1"/>
    </source>
</evidence>
<organism evidence="8 9">
    <name type="scientific">Stentor coeruleus</name>
    <dbReference type="NCBI Taxonomy" id="5963"/>
    <lineage>
        <taxon>Eukaryota</taxon>
        <taxon>Sar</taxon>
        <taxon>Alveolata</taxon>
        <taxon>Ciliophora</taxon>
        <taxon>Postciliodesmatophora</taxon>
        <taxon>Heterotrichea</taxon>
        <taxon>Heterotrichida</taxon>
        <taxon>Stentoridae</taxon>
        <taxon>Stentor</taxon>
    </lineage>
</organism>
<keyword evidence="2" id="KW-0479">Metal-binding</keyword>
<keyword evidence="4 6" id="KW-0904">Protein phosphatase</keyword>
<reference evidence="8 9" key="1">
    <citation type="submission" date="2016-11" db="EMBL/GenBank/DDBJ databases">
        <title>The macronuclear genome of Stentor coeruleus: a giant cell with tiny introns.</title>
        <authorList>
            <person name="Slabodnick M."/>
            <person name="Ruby J.G."/>
            <person name="Reiff S.B."/>
            <person name="Swart E.C."/>
            <person name="Gosai S."/>
            <person name="Prabakaran S."/>
            <person name="Witkowska E."/>
            <person name="Larue G.E."/>
            <person name="Fisher S."/>
            <person name="Freeman R.M."/>
            <person name="Gunawardena J."/>
            <person name="Chu W."/>
            <person name="Stover N.A."/>
            <person name="Gregory B.D."/>
            <person name="Nowacki M."/>
            <person name="Derisi J."/>
            <person name="Roy S.W."/>
            <person name="Marshall W.F."/>
            <person name="Sood P."/>
        </authorList>
    </citation>
    <scope>NUCLEOTIDE SEQUENCE [LARGE SCALE GENOMIC DNA]</scope>
    <source>
        <strain evidence="8">WM001</strain>
    </source>
</reference>
<evidence type="ECO:0000256" key="6">
    <source>
        <dbReference type="RuleBase" id="RU003465"/>
    </source>
</evidence>
<gene>
    <name evidence="8" type="ORF">SteCoe_31814</name>
</gene>
<evidence type="ECO:0000256" key="4">
    <source>
        <dbReference type="ARBA" id="ARBA00022912"/>
    </source>
</evidence>
<dbReference type="InterPro" id="IPR036457">
    <property type="entry name" value="PPM-type-like_dom_sf"/>
</dbReference>
<dbReference type="AlphaFoldDB" id="A0A1R2B0G3"/>
<dbReference type="InterPro" id="IPR015655">
    <property type="entry name" value="PP2C"/>
</dbReference>
<dbReference type="GO" id="GO:0016020">
    <property type="term" value="C:membrane"/>
    <property type="evidence" value="ECO:0007669"/>
    <property type="project" value="UniProtKB-SubCell"/>
</dbReference>
<evidence type="ECO:0000256" key="2">
    <source>
        <dbReference type="ARBA" id="ARBA00022723"/>
    </source>
</evidence>
<comment type="subcellular location">
    <subcellularLocation>
        <location evidence="1">Membrane</location>
        <topology evidence="1">Peripheral membrane protein</topology>
    </subcellularLocation>
</comment>
<dbReference type="Proteomes" id="UP000187209">
    <property type="component" value="Unassembled WGS sequence"/>
</dbReference>
<dbReference type="GO" id="GO:0004722">
    <property type="term" value="F:protein serine/threonine phosphatase activity"/>
    <property type="evidence" value="ECO:0007669"/>
    <property type="project" value="InterPro"/>
</dbReference>
<dbReference type="OrthoDB" id="432045at2759"/>
<dbReference type="SUPFAM" id="SSF81606">
    <property type="entry name" value="PP2C-like"/>
    <property type="match status" value="1"/>
</dbReference>
<dbReference type="InterPro" id="IPR008984">
    <property type="entry name" value="SMAD_FHA_dom_sf"/>
</dbReference>
<proteinExistence type="inferred from homology"/>
<feature type="domain" description="PPM-type phosphatase" evidence="7">
    <location>
        <begin position="192"/>
        <end position="453"/>
    </location>
</feature>
<dbReference type="PANTHER" id="PTHR47992">
    <property type="entry name" value="PROTEIN PHOSPHATASE"/>
    <property type="match status" value="1"/>
</dbReference>
<protein>
    <recommendedName>
        <fullName evidence="7">PPM-type phosphatase domain-containing protein</fullName>
    </recommendedName>
</protein>
<dbReference type="PROSITE" id="PS51746">
    <property type="entry name" value="PPM_2"/>
    <property type="match status" value="1"/>
</dbReference>
<evidence type="ECO:0000256" key="1">
    <source>
        <dbReference type="ARBA" id="ARBA00004170"/>
    </source>
</evidence>
<dbReference type="SMART" id="SM00332">
    <property type="entry name" value="PP2Cc"/>
    <property type="match status" value="1"/>
</dbReference>
<dbReference type="SMART" id="SM00331">
    <property type="entry name" value="PP2C_SIG"/>
    <property type="match status" value="1"/>
</dbReference>
<dbReference type="InterPro" id="IPR001932">
    <property type="entry name" value="PPM-type_phosphatase-like_dom"/>
</dbReference>
<evidence type="ECO:0000256" key="5">
    <source>
        <dbReference type="ARBA" id="ARBA00023136"/>
    </source>
</evidence>
<keyword evidence="5" id="KW-0472">Membrane</keyword>
<evidence type="ECO:0000256" key="3">
    <source>
        <dbReference type="ARBA" id="ARBA00022801"/>
    </source>
</evidence>
<dbReference type="GO" id="GO:0046872">
    <property type="term" value="F:metal ion binding"/>
    <property type="evidence" value="ECO:0007669"/>
    <property type="project" value="UniProtKB-KW"/>
</dbReference>
<accession>A0A1R2B0G3</accession>
<sequence length="458" mass="51219">MEPYELLLKCTSGLYSGKFIYLNSNEPEILGCGNFEALGVTASLQNASLEPLHTKIEYKNDFFISDMSNQKGTWLKLGPNNPTPLFLSDQLKIGNIILTVTALDISLPILELTWGSNKIQVTKSLKISSKNPTDYIFPSLHYFSLEIIREDTLYIVKVLNGLVSKRIIKETKLCPGFEIELGTLQFEVCRFNYGKWSNIGLRVAMEDTDCVIQDLNIFDQPVAFYGVFDGHGGNSCSEYLKANLYEYIHKALKGNCNIQEWRPMIIQAFNECDLAYNKNNPEMSKVMGATAIVVMITGRNIIVANTGDSRAVMSRRGEALQLSNDHKPDLPSEKARIEESGGFVTSGRVLGKLGVSRAFGDFEFKSLNKKTVICEPEVEFFEINPMIDEFIVLGCDGMYEAYTNQELVLCIRDNLKRMRITEQDPCRVIKDVVTGAVHSRKTADNVTGIIVTLCAGIC</sequence>
<evidence type="ECO:0000259" key="7">
    <source>
        <dbReference type="PROSITE" id="PS51746"/>
    </source>
</evidence>
<keyword evidence="9" id="KW-1185">Reference proteome</keyword>
<dbReference type="Gene3D" id="3.60.40.10">
    <property type="entry name" value="PPM-type phosphatase domain"/>
    <property type="match status" value="1"/>
</dbReference>
<dbReference type="CDD" id="cd00143">
    <property type="entry name" value="PP2Cc"/>
    <property type="match status" value="1"/>
</dbReference>
<name>A0A1R2B0G3_9CILI</name>
<dbReference type="Pfam" id="PF00481">
    <property type="entry name" value="PP2C"/>
    <property type="match status" value="1"/>
</dbReference>
<keyword evidence="3 6" id="KW-0378">Hydrolase</keyword>
<evidence type="ECO:0000313" key="9">
    <source>
        <dbReference type="Proteomes" id="UP000187209"/>
    </source>
</evidence>
<dbReference type="SUPFAM" id="SSF49879">
    <property type="entry name" value="SMAD/FHA domain"/>
    <property type="match status" value="1"/>
</dbReference>
<dbReference type="PROSITE" id="PS01032">
    <property type="entry name" value="PPM_1"/>
    <property type="match status" value="1"/>
</dbReference>
<dbReference type="InterPro" id="IPR000222">
    <property type="entry name" value="PP2C_BS"/>
</dbReference>
<comment type="caution">
    <text evidence="8">The sequence shown here is derived from an EMBL/GenBank/DDBJ whole genome shotgun (WGS) entry which is preliminary data.</text>
</comment>
<dbReference type="EMBL" id="MPUH01001107">
    <property type="protein sequence ID" value="OMJ70248.1"/>
    <property type="molecule type" value="Genomic_DNA"/>
</dbReference>
<comment type="similarity">
    <text evidence="6">Belongs to the PP2C family.</text>
</comment>